<accession>A0A8S1QMJ9</accession>
<dbReference type="PANTHER" id="PTHR45333:SF1">
    <property type="entry name" value="CHROMOSOME UNDETERMINED SCAFFOLD_625, WHOLE GENOME SHOTGUN SEQUENCE"/>
    <property type="match status" value="1"/>
</dbReference>
<sequence length="214" mass="24860">MGFNKKSKQDGHTNYVQSVCFSPDGIHQLLVVMITLSFFGMLQQNNKKQNWMVIVVLSCQSVSFLMETHQYHVVEITLSVSGISKQDNKKPNQIVILIVSTQSVSLLMEIHQHLVVMISLSVYGMLKQDRKFNPQIIDITIYWKIARFHCYKTTHLQLLLTFLFSVYPKHQSLKLKELLYLRESLLFSKALTQDCYQNQEDVAFWKAVCKNVIL</sequence>
<keyword evidence="1" id="KW-0472">Membrane</keyword>
<evidence type="ECO:0000313" key="3">
    <source>
        <dbReference type="Proteomes" id="UP000688137"/>
    </source>
</evidence>
<keyword evidence="1" id="KW-0812">Transmembrane</keyword>
<feature type="transmembrane region" description="Helical" evidence="1">
    <location>
        <begin position="25"/>
        <end position="42"/>
    </location>
</feature>
<dbReference type="AlphaFoldDB" id="A0A8S1QMJ9"/>
<evidence type="ECO:0000313" key="2">
    <source>
        <dbReference type="EMBL" id="CAD8117228.1"/>
    </source>
</evidence>
<organism evidence="2 3">
    <name type="scientific">Paramecium primaurelia</name>
    <dbReference type="NCBI Taxonomy" id="5886"/>
    <lineage>
        <taxon>Eukaryota</taxon>
        <taxon>Sar</taxon>
        <taxon>Alveolata</taxon>
        <taxon>Ciliophora</taxon>
        <taxon>Intramacronucleata</taxon>
        <taxon>Oligohymenophorea</taxon>
        <taxon>Peniculida</taxon>
        <taxon>Parameciidae</taxon>
        <taxon>Paramecium</taxon>
    </lineage>
</organism>
<gene>
    <name evidence="2" type="ORF">PPRIM_AZ9-3.1.T1920009</name>
</gene>
<dbReference type="EMBL" id="CAJJDM010000201">
    <property type="protein sequence ID" value="CAD8117228.1"/>
    <property type="molecule type" value="Genomic_DNA"/>
</dbReference>
<proteinExistence type="predicted"/>
<comment type="caution">
    <text evidence="2">The sequence shown here is derived from an EMBL/GenBank/DDBJ whole genome shotgun (WGS) entry which is preliminary data.</text>
</comment>
<protein>
    <recommendedName>
        <fullName evidence="4">Transmembrane protein</fullName>
    </recommendedName>
</protein>
<reference evidence="2" key="1">
    <citation type="submission" date="2021-01" db="EMBL/GenBank/DDBJ databases">
        <authorList>
            <consortium name="Genoscope - CEA"/>
            <person name="William W."/>
        </authorList>
    </citation>
    <scope>NUCLEOTIDE SEQUENCE</scope>
</reference>
<evidence type="ECO:0000256" key="1">
    <source>
        <dbReference type="SAM" id="Phobius"/>
    </source>
</evidence>
<keyword evidence="3" id="KW-1185">Reference proteome</keyword>
<name>A0A8S1QMJ9_PARPR</name>
<evidence type="ECO:0008006" key="4">
    <source>
        <dbReference type="Google" id="ProtNLM"/>
    </source>
</evidence>
<dbReference type="PANTHER" id="PTHR45333">
    <property type="entry name" value="MEMBRANE PROTEIN-RELATED"/>
    <property type="match status" value="1"/>
</dbReference>
<keyword evidence="1" id="KW-1133">Transmembrane helix</keyword>
<dbReference type="Proteomes" id="UP000688137">
    <property type="component" value="Unassembled WGS sequence"/>
</dbReference>